<evidence type="ECO:0000313" key="2">
    <source>
        <dbReference type="Proteomes" id="UP001165960"/>
    </source>
</evidence>
<proteinExistence type="predicted"/>
<keyword evidence="2" id="KW-1185">Reference proteome</keyword>
<name>A0ACC2UPL6_9FUNG</name>
<dbReference type="EMBL" id="QTSX02000081">
    <property type="protein sequence ID" value="KAJ9088882.1"/>
    <property type="molecule type" value="Genomic_DNA"/>
</dbReference>
<gene>
    <name evidence="1" type="primary">BNA2_2</name>
    <name evidence="1" type="ORF">DSO57_1018582</name>
</gene>
<keyword evidence="1" id="KW-0560">Oxidoreductase</keyword>
<keyword evidence="1" id="KW-0223">Dioxygenase</keyword>
<organism evidence="1 2">
    <name type="scientific">Entomophthora muscae</name>
    <dbReference type="NCBI Taxonomy" id="34485"/>
    <lineage>
        <taxon>Eukaryota</taxon>
        <taxon>Fungi</taxon>
        <taxon>Fungi incertae sedis</taxon>
        <taxon>Zoopagomycota</taxon>
        <taxon>Entomophthoromycotina</taxon>
        <taxon>Entomophthoromycetes</taxon>
        <taxon>Entomophthorales</taxon>
        <taxon>Entomophthoraceae</taxon>
        <taxon>Entomophthora</taxon>
    </lineage>
</organism>
<dbReference type="EC" id="1.13.11.52" evidence="1"/>
<reference evidence="1" key="1">
    <citation type="submission" date="2022-04" db="EMBL/GenBank/DDBJ databases">
        <title>Genome of the entomopathogenic fungus Entomophthora muscae.</title>
        <authorList>
            <person name="Elya C."/>
            <person name="Lovett B.R."/>
            <person name="Lee E."/>
            <person name="Macias A.M."/>
            <person name="Hajek A.E."/>
            <person name="De Bivort B.L."/>
            <person name="Kasson M.T."/>
            <person name="De Fine Licht H.H."/>
            <person name="Stajich J.E."/>
        </authorList>
    </citation>
    <scope>NUCLEOTIDE SEQUENCE</scope>
    <source>
        <strain evidence="1">Berkeley</strain>
    </source>
</reference>
<sequence length="516" mass="57396">MLSVKAPTAIPKLQDYDISPLTGFLPPEGPLRRLPGTYFEPWEDIMDQISALLLCGRFRARVNKLEILDVDRLVNLREQQRAFVVLCFLSHAYVWGKNEPISQSLPPCLAVPIVKVSEQLGINPIGCNASQVVWNWRLMDPSEPISLDNIGALHTFTGSTDEAWFYLVTVGIEAHGGRALAAMVNSMTAVREGDEARVACCLQDIDSSIQDINRTLKTMYDKCDPYLFYWKIRPYLAGWENMSEAGLPHGVLYQGVDARDQFRQYAGGSAGQSSLIQAFDIALGIAHYPTSDQWRCIKDEEKRRAAQGLPKTKPSHTTYLYGMRSHMPGLHRRFLEDLTKAANLRPYVDSVQGDCARWYNRCVAGLKKFRDLHIQIVTRYIVLPARKGPSIGSFSFGTSHPDALSDSEAPSTEKANAPSRLQVKVKTSDVPEDPLKSPRLRASSPTSKSGDILYPQLMHADRIGHPIASQPPLGEHGIAKTLLDPSSEIIRGTGGTDLMPFLKQVRDETTDSLIRP</sequence>
<evidence type="ECO:0000313" key="1">
    <source>
        <dbReference type="EMBL" id="KAJ9088882.1"/>
    </source>
</evidence>
<protein>
    <submittedName>
        <fullName evidence="1">Tryptophan 2,3- dioxygenase</fullName>
        <ecNumber evidence="1">1.13.11.52</ecNumber>
    </submittedName>
</protein>
<dbReference type="Proteomes" id="UP001165960">
    <property type="component" value="Unassembled WGS sequence"/>
</dbReference>
<comment type="caution">
    <text evidence="1">The sequence shown here is derived from an EMBL/GenBank/DDBJ whole genome shotgun (WGS) entry which is preliminary data.</text>
</comment>
<accession>A0ACC2UPL6</accession>